<evidence type="ECO:0000313" key="1">
    <source>
        <dbReference type="EMBL" id="MCI81678.1"/>
    </source>
</evidence>
<reference evidence="1 2" key="1">
    <citation type="journal article" date="2018" name="Front. Plant Sci.">
        <title>Red Clover (Trifolium pratense) and Zigzag Clover (T. medium) - A Picture of Genomic Similarities and Differences.</title>
        <authorList>
            <person name="Dluhosova J."/>
            <person name="Istvanek J."/>
            <person name="Nedelnik J."/>
            <person name="Repkova J."/>
        </authorList>
    </citation>
    <scope>NUCLEOTIDE SEQUENCE [LARGE SCALE GENOMIC DNA]</scope>
    <source>
        <strain evidence="2">cv. 10/8</strain>
        <tissue evidence="1">Leaf</tissue>
    </source>
</reference>
<dbReference type="EMBL" id="LXQA011024902">
    <property type="protein sequence ID" value="MCI81678.1"/>
    <property type="molecule type" value="Genomic_DNA"/>
</dbReference>
<proteinExistence type="predicted"/>
<dbReference type="Proteomes" id="UP000265520">
    <property type="component" value="Unassembled WGS sequence"/>
</dbReference>
<protein>
    <submittedName>
        <fullName evidence="1">Uncharacterized protein</fullName>
    </submittedName>
</protein>
<keyword evidence="2" id="KW-1185">Reference proteome</keyword>
<sequence length="72" mass="7956">LDLSGLDIQFHHLDSPMLPRLDSSALPLDSPALFHLNSPVFPHLDTSALPTSILRRFRSTLRPSPAISHYVG</sequence>
<organism evidence="1 2">
    <name type="scientific">Trifolium medium</name>
    <dbReference type="NCBI Taxonomy" id="97028"/>
    <lineage>
        <taxon>Eukaryota</taxon>
        <taxon>Viridiplantae</taxon>
        <taxon>Streptophyta</taxon>
        <taxon>Embryophyta</taxon>
        <taxon>Tracheophyta</taxon>
        <taxon>Spermatophyta</taxon>
        <taxon>Magnoliopsida</taxon>
        <taxon>eudicotyledons</taxon>
        <taxon>Gunneridae</taxon>
        <taxon>Pentapetalae</taxon>
        <taxon>rosids</taxon>
        <taxon>fabids</taxon>
        <taxon>Fabales</taxon>
        <taxon>Fabaceae</taxon>
        <taxon>Papilionoideae</taxon>
        <taxon>50 kb inversion clade</taxon>
        <taxon>NPAAA clade</taxon>
        <taxon>Hologalegina</taxon>
        <taxon>IRL clade</taxon>
        <taxon>Trifolieae</taxon>
        <taxon>Trifolium</taxon>
    </lineage>
</organism>
<feature type="non-terminal residue" evidence="1">
    <location>
        <position position="1"/>
    </location>
</feature>
<name>A0A392V071_9FABA</name>
<dbReference type="AlphaFoldDB" id="A0A392V071"/>
<comment type="caution">
    <text evidence="1">The sequence shown here is derived from an EMBL/GenBank/DDBJ whole genome shotgun (WGS) entry which is preliminary data.</text>
</comment>
<accession>A0A392V071</accession>
<evidence type="ECO:0000313" key="2">
    <source>
        <dbReference type="Proteomes" id="UP000265520"/>
    </source>
</evidence>